<evidence type="ECO:0000256" key="1">
    <source>
        <dbReference type="SAM" id="MobiDB-lite"/>
    </source>
</evidence>
<protein>
    <submittedName>
        <fullName evidence="2">Uncharacterized protein</fullName>
    </submittedName>
</protein>
<feature type="compositionally biased region" description="Polar residues" evidence="1">
    <location>
        <begin position="50"/>
        <end position="67"/>
    </location>
</feature>
<feature type="compositionally biased region" description="Low complexity" evidence="1">
    <location>
        <begin position="169"/>
        <end position="191"/>
    </location>
</feature>
<feature type="region of interest" description="Disordered" evidence="1">
    <location>
        <begin position="231"/>
        <end position="263"/>
    </location>
</feature>
<name>A0A9P6G2A5_9FUNG</name>
<keyword evidence="3" id="KW-1185">Reference proteome</keyword>
<feature type="compositionally biased region" description="Basic residues" evidence="1">
    <location>
        <begin position="332"/>
        <end position="354"/>
    </location>
</feature>
<accession>A0A9P6G2A5</accession>
<evidence type="ECO:0000313" key="3">
    <source>
        <dbReference type="Proteomes" id="UP000780801"/>
    </source>
</evidence>
<gene>
    <name evidence="2" type="ORF">BGW38_008640</name>
</gene>
<evidence type="ECO:0000313" key="2">
    <source>
        <dbReference type="EMBL" id="KAF9586203.1"/>
    </source>
</evidence>
<sequence length="556" mass="61826">MFTRHVDPLSQHDAAISAADIHHSRPLFQEQPLEDPSPQLHRDRIKHSGLNLNSSTSWNPKKTNITSSKRKQPLEFEPEFIAALDSSLQDTNGLQSRQDDVSVPFSHASPNWAASLRPHKKAKTLTPTYSRQRRGSIESVEPSTQSLGAVRDPSPPFSTEPDPTEIPLRTKSSTRHSSSSSKLRSSNLSSPSPSPSPKTARAYLLAKVSGPSIIDLSSGEELVAIHLGESEHKRRRDSISGGNNGYHHHSVTEVDSPDSPPLVRTEPCSEVYELQEDGTLLPVFDHRPHQPSPAKRIRMCHAGRHLSSLHSSNDLTKDLNENNNKTGWRGPRSYHRHDHGRVIHTSHGSRRRRQPGTQAHSLNHETSSSAQASPGTATWTCIDTGHQDDSQDDAGSDQDKVVTTTSQKDSSESDCFSKGLLSGTTDPTTQAMVPYRTHLNVSLLDPIDALSWGPLNGYVLKLDVPNSRALVPYRPNVLKEIFYRWIRERNLHDAGAHRDYHPSNAVIEEQEEEEEEGDEDDDDEDDGNMADDEGWDSSDETPLAELQDRIMDMDLD</sequence>
<dbReference type="AlphaFoldDB" id="A0A9P6G2A5"/>
<reference evidence="2" key="1">
    <citation type="journal article" date="2020" name="Fungal Divers.">
        <title>Resolving the Mortierellaceae phylogeny through synthesis of multi-gene phylogenetics and phylogenomics.</title>
        <authorList>
            <person name="Vandepol N."/>
            <person name="Liber J."/>
            <person name="Desiro A."/>
            <person name="Na H."/>
            <person name="Kennedy M."/>
            <person name="Barry K."/>
            <person name="Grigoriev I.V."/>
            <person name="Miller A.N."/>
            <person name="O'Donnell K."/>
            <person name="Stajich J.E."/>
            <person name="Bonito G."/>
        </authorList>
    </citation>
    <scope>NUCLEOTIDE SEQUENCE</scope>
    <source>
        <strain evidence="2">KOD1015</strain>
    </source>
</reference>
<dbReference type="OrthoDB" id="2426141at2759"/>
<feature type="compositionally biased region" description="Polar residues" evidence="1">
    <location>
        <begin position="355"/>
        <end position="381"/>
    </location>
</feature>
<feature type="region of interest" description="Disordered" evidence="1">
    <location>
        <begin position="496"/>
        <end position="556"/>
    </location>
</feature>
<feature type="compositionally biased region" description="Basic and acidic residues" evidence="1">
    <location>
        <begin position="546"/>
        <end position="556"/>
    </location>
</feature>
<feature type="compositionally biased region" description="Acidic residues" evidence="1">
    <location>
        <begin position="508"/>
        <end position="539"/>
    </location>
</feature>
<proteinExistence type="predicted"/>
<feature type="region of interest" description="Disordered" evidence="1">
    <location>
        <begin position="29"/>
        <end position="72"/>
    </location>
</feature>
<feature type="region of interest" description="Disordered" evidence="1">
    <location>
        <begin position="308"/>
        <end position="422"/>
    </location>
</feature>
<feature type="region of interest" description="Disordered" evidence="1">
    <location>
        <begin position="110"/>
        <end position="199"/>
    </location>
</feature>
<dbReference type="EMBL" id="JAABOA010000060">
    <property type="protein sequence ID" value="KAF9586203.1"/>
    <property type="molecule type" value="Genomic_DNA"/>
</dbReference>
<dbReference type="Proteomes" id="UP000780801">
    <property type="component" value="Unassembled WGS sequence"/>
</dbReference>
<organism evidence="2 3">
    <name type="scientific">Lunasporangiospora selenospora</name>
    <dbReference type="NCBI Taxonomy" id="979761"/>
    <lineage>
        <taxon>Eukaryota</taxon>
        <taxon>Fungi</taxon>
        <taxon>Fungi incertae sedis</taxon>
        <taxon>Mucoromycota</taxon>
        <taxon>Mortierellomycotina</taxon>
        <taxon>Mortierellomycetes</taxon>
        <taxon>Mortierellales</taxon>
        <taxon>Mortierellaceae</taxon>
        <taxon>Lunasporangiospora</taxon>
    </lineage>
</organism>
<comment type="caution">
    <text evidence="2">The sequence shown here is derived from an EMBL/GenBank/DDBJ whole genome shotgun (WGS) entry which is preliminary data.</text>
</comment>